<comment type="caution">
    <text evidence="1">The sequence shown here is derived from an EMBL/GenBank/DDBJ whole genome shotgun (WGS) entry which is preliminary data.</text>
</comment>
<gene>
    <name evidence="1" type="ORF">WKI67_40305</name>
</gene>
<proteinExistence type="predicted"/>
<organism evidence="1 2">
    <name type="scientific">Streptomyces achmelvichensis</name>
    <dbReference type="NCBI Taxonomy" id="3134111"/>
    <lineage>
        <taxon>Bacteria</taxon>
        <taxon>Bacillati</taxon>
        <taxon>Actinomycetota</taxon>
        <taxon>Actinomycetes</taxon>
        <taxon>Kitasatosporales</taxon>
        <taxon>Streptomycetaceae</taxon>
        <taxon>Streptomyces</taxon>
    </lineage>
</organism>
<keyword evidence="2" id="KW-1185">Reference proteome</keyword>
<accession>A0ACC6Q7M7</accession>
<evidence type="ECO:0000313" key="1">
    <source>
        <dbReference type="EMBL" id="MEJ8639602.1"/>
    </source>
</evidence>
<sequence>MTPDDALQQFRIFALERALGRQVGSDRLIQAGLDALVAGVESPSLVTLAGLQRREEPEASEHFDRVLEELGLFVDLPSDPRAANWAIAYWIAGRIADGSLDPAVGTHLIWADIAHDLDWPEELQPLVASALDLEDWQESWGVGRDVLTGQAVEAAEHLLSRQSPGERND</sequence>
<dbReference type="Proteomes" id="UP001377168">
    <property type="component" value="Unassembled WGS sequence"/>
</dbReference>
<name>A0ACC6Q7M7_9ACTN</name>
<reference evidence="1" key="1">
    <citation type="submission" date="2024-03" db="EMBL/GenBank/DDBJ databases">
        <title>Novel Streptomyces species of biotechnological and ecological value are a feature of Machair soil.</title>
        <authorList>
            <person name="Prole J.R."/>
            <person name="Goodfellow M."/>
            <person name="Allenby N."/>
            <person name="Ward A.C."/>
        </authorList>
    </citation>
    <scope>NUCLEOTIDE SEQUENCE</scope>
    <source>
        <strain evidence="1">MS2.AVA.5</strain>
    </source>
</reference>
<evidence type="ECO:0000313" key="2">
    <source>
        <dbReference type="Proteomes" id="UP001377168"/>
    </source>
</evidence>
<dbReference type="EMBL" id="JBBKAJ010000022">
    <property type="protein sequence ID" value="MEJ8639602.1"/>
    <property type="molecule type" value="Genomic_DNA"/>
</dbReference>
<protein>
    <submittedName>
        <fullName evidence="1">Uncharacterized protein</fullName>
    </submittedName>
</protein>